<dbReference type="AlphaFoldDB" id="A0A8H7WFY3"/>
<organism evidence="7 8">
    <name type="scientific">Cadophora malorum</name>
    <dbReference type="NCBI Taxonomy" id="108018"/>
    <lineage>
        <taxon>Eukaryota</taxon>
        <taxon>Fungi</taxon>
        <taxon>Dikarya</taxon>
        <taxon>Ascomycota</taxon>
        <taxon>Pezizomycotina</taxon>
        <taxon>Leotiomycetes</taxon>
        <taxon>Helotiales</taxon>
        <taxon>Ploettnerulaceae</taxon>
        <taxon>Cadophora</taxon>
    </lineage>
</organism>
<dbReference type="EMBL" id="JAFJYH010000025">
    <property type="protein sequence ID" value="KAG4424082.1"/>
    <property type="molecule type" value="Genomic_DNA"/>
</dbReference>
<dbReference type="GO" id="GO:0000272">
    <property type="term" value="P:polysaccharide catabolic process"/>
    <property type="evidence" value="ECO:0007669"/>
    <property type="project" value="InterPro"/>
</dbReference>
<evidence type="ECO:0000256" key="4">
    <source>
        <dbReference type="RuleBase" id="RU361153"/>
    </source>
</evidence>
<feature type="signal peptide" evidence="5">
    <location>
        <begin position="1"/>
        <end position="17"/>
    </location>
</feature>
<dbReference type="PANTHER" id="PTHR31263">
    <property type="entry name" value="CELLULASE FAMILY PROTEIN (AFU_ORTHOLOGUE AFUA_5G14560)"/>
    <property type="match status" value="1"/>
</dbReference>
<gene>
    <name evidence="7" type="ORF">IFR04_002778</name>
</gene>
<evidence type="ECO:0000256" key="5">
    <source>
        <dbReference type="SAM" id="SignalP"/>
    </source>
</evidence>
<evidence type="ECO:0000259" key="6">
    <source>
        <dbReference type="Pfam" id="PF00150"/>
    </source>
</evidence>
<accession>A0A8H7WFY3</accession>
<proteinExistence type="inferred from homology"/>
<dbReference type="InterPro" id="IPR017853">
    <property type="entry name" value="GH"/>
</dbReference>
<dbReference type="Pfam" id="PF00150">
    <property type="entry name" value="Cellulase"/>
    <property type="match status" value="1"/>
</dbReference>
<protein>
    <recommendedName>
        <fullName evidence="6">Glycoside hydrolase family 5 domain-containing protein</fullName>
    </recommendedName>
</protein>
<evidence type="ECO:0000256" key="2">
    <source>
        <dbReference type="ARBA" id="ARBA00022801"/>
    </source>
</evidence>
<comment type="caution">
    <text evidence="7">The sequence shown here is derived from an EMBL/GenBank/DDBJ whole genome shotgun (WGS) entry which is preliminary data.</text>
</comment>
<dbReference type="GO" id="GO:0004553">
    <property type="term" value="F:hydrolase activity, hydrolyzing O-glycosyl compounds"/>
    <property type="evidence" value="ECO:0007669"/>
    <property type="project" value="InterPro"/>
</dbReference>
<dbReference type="InterPro" id="IPR001547">
    <property type="entry name" value="Glyco_hydro_5"/>
</dbReference>
<keyword evidence="3 4" id="KW-0326">Glycosidase</keyword>
<dbReference type="Gene3D" id="3.20.20.80">
    <property type="entry name" value="Glycosidases"/>
    <property type="match status" value="1"/>
</dbReference>
<evidence type="ECO:0000256" key="1">
    <source>
        <dbReference type="ARBA" id="ARBA00005641"/>
    </source>
</evidence>
<comment type="similarity">
    <text evidence="1 4">Belongs to the glycosyl hydrolase 5 (cellulase A) family.</text>
</comment>
<evidence type="ECO:0000313" key="7">
    <source>
        <dbReference type="EMBL" id="KAG4424082.1"/>
    </source>
</evidence>
<keyword evidence="8" id="KW-1185">Reference proteome</keyword>
<sequence>MLALITPLSLALHFALASLAATSGQHKQWPHGAFTTKGTQIIDPSGEPFVYVGMNWPGEGEAMIPEGLQYSSIADVVSKIKGLGMNSVRMGWATEMVDDILDNGGDVTIADALKKVLGPQNATVILHEILKHNPRFSSKTTRLQVWDAVAAELQRQQLHLIFNNHVSKAIWCCSGDDGNGWFDDTYFDVRKWRRSLRYMAKYAKKNWPAATALSLRNELREVSNPVANATYGWTRWYDEMTAAAADVHDANPDALIFLSGLNYDHELNPITAGQPLSSTDDRVFKLSDFKYANKIVFELHTYDNWMTNCTYFQSTLYTRGFNALDTSPETTAVNHAPVLFTEFGFAQNGSDYLGVYAQCIKDFVTGDNRIAEAARIEGGIGWLQWTIGGSYYIRQGIQDFDDWWAILNHDWLDWRNETVLDKYQRPMVKGVLAS</sequence>
<evidence type="ECO:0000313" key="8">
    <source>
        <dbReference type="Proteomes" id="UP000664132"/>
    </source>
</evidence>
<feature type="chain" id="PRO_5034536607" description="Glycoside hydrolase family 5 domain-containing protein" evidence="5">
    <location>
        <begin position="18"/>
        <end position="434"/>
    </location>
</feature>
<dbReference type="SUPFAM" id="SSF51445">
    <property type="entry name" value="(Trans)glycosidases"/>
    <property type="match status" value="1"/>
</dbReference>
<feature type="domain" description="Glycoside hydrolase family 5" evidence="6">
    <location>
        <begin position="70"/>
        <end position="388"/>
    </location>
</feature>
<evidence type="ECO:0000256" key="3">
    <source>
        <dbReference type="ARBA" id="ARBA00023295"/>
    </source>
</evidence>
<keyword evidence="2 4" id="KW-0378">Hydrolase</keyword>
<dbReference type="Proteomes" id="UP000664132">
    <property type="component" value="Unassembled WGS sequence"/>
</dbReference>
<dbReference type="OrthoDB" id="442731at2759"/>
<dbReference type="PANTHER" id="PTHR31263:SF0">
    <property type="entry name" value="CELLULASE FAMILY PROTEIN (AFU_ORTHOLOGUE AFUA_5G14560)"/>
    <property type="match status" value="1"/>
</dbReference>
<name>A0A8H7WFY3_9HELO</name>
<keyword evidence="5" id="KW-0732">Signal</keyword>
<reference evidence="7" key="1">
    <citation type="submission" date="2021-02" db="EMBL/GenBank/DDBJ databases">
        <title>Genome sequence Cadophora malorum strain M34.</title>
        <authorList>
            <person name="Stefanovic E."/>
            <person name="Vu D."/>
            <person name="Scully C."/>
            <person name="Dijksterhuis J."/>
            <person name="Roader J."/>
            <person name="Houbraken J."/>
        </authorList>
    </citation>
    <scope>NUCLEOTIDE SEQUENCE</scope>
    <source>
        <strain evidence="7">M34</strain>
    </source>
</reference>